<evidence type="ECO:0000313" key="3">
    <source>
        <dbReference type="Proteomes" id="UP000275078"/>
    </source>
</evidence>
<sequence length="269" mass="30746">MIQFMLGDKLFIVPHTKLPVIRRVLDLGMGTGAWSIAVARSYPSCNVTGIELVPHLLPAEEDQPSNLEIQVDDLNNPFTWPVDHFDFIQSRNVLLGISRPWGEYMKDCTRILRAGGWLQFIEFEWCLKTDPPNQIPKGSAIHQWNTYFSEAMEDREKPRNLGEPSRLNHHMQGAGLTDVSQRMLRVPLWPWSSSRITTSSPDSLADSTIVPHENDIADKFSGQVTLSLAHLSQYMITTYCGVSLNEFYILMASVRNEIEQRQYRVYLPL</sequence>
<dbReference type="GO" id="GO:0008168">
    <property type="term" value="F:methyltransferase activity"/>
    <property type="evidence" value="ECO:0007669"/>
    <property type="project" value="UniProtKB-KW"/>
</dbReference>
<gene>
    <name evidence="2" type="ORF">BJ508DRAFT_304555</name>
</gene>
<dbReference type="PANTHER" id="PTHR43591">
    <property type="entry name" value="METHYLTRANSFERASE"/>
    <property type="match status" value="1"/>
</dbReference>
<dbReference type="OrthoDB" id="506498at2759"/>
<name>A0A3N4IHL8_ASCIM</name>
<dbReference type="CDD" id="cd02440">
    <property type="entry name" value="AdoMet_MTases"/>
    <property type="match status" value="1"/>
</dbReference>
<keyword evidence="3" id="KW-1185">Reference proteome</keyword>
<dbReference type="Proteomes" id="UP000275078">
    <property type="component" value="Unassembled WGS sequence"/>
</dbReference>
<keyword evidence="2" id="KW-0489">Methyltransferase</keyword>
<dbReference type="GO" id="GO:0032259">
    <property type="term" value="P:methylation"/>
    <property type="evidence" value="ECO:0007669"/>
    <property type="project" value="UniProtKB-KW"/>
</dbReference>
<dbReference type="AlphaFoldDB" id="A0A3N4IHL8"/>
<dbReference type="Pfam" id="PF13649">
    <property type="entry name" value="Methyltransf_25"/>
    <property type="match status" value="1"/>
</dbReference>
<dbReference type="InterPro" id="IPR041698">
    <property type="entry name" value="Methyltransf_25"/>
</dbReference>
<dbReference type="EMBL" id="ML119663">
    <property type="protein sequence ID" value="RPA83681.1"/>
    <property type="molecule type" value="Genomic_DNA"/>
</dbReference>
<protein>
    <submittedName>
        <fullName evidence="2">S-adenosyl-L-methionine-dependent methyltransferase</fullName>
    </submittedName>
</protein>
<organism evidence="2 3">
    <name type="scientific">Ascobolus immersus RN42</name>
    <dbReference type="NCBI Taxonomy" id="1160509"/>
    <lineage>
        <taxon>Eukaryota</taxon>
        <taxon>Fungi</taxon>
        <taxon>Dikarya</taxon>
        <taxon>Ascomycota</taxon>
        <taxon>Pezizomycotina</taxon>
        <taxon>Pezizomycetes</taxon>
        <taxon>Pezizales</taxon>
        <taxon>Ascobolaceae</taxon>
        <taxon>Ascobolus</taxon>
    </lineage>
</organism>
<evidence type="ECO:0000259" key="1">
    <source>
        <dbReference type="Pfam" id="PF13649"/>
    </source>
</evidence>
<evidence type="ECO:0000313" key="2">
    <source>
        <dbReference type="EMBL" id="RPA83681.1"/>
    </source>
</evidence>
<dbReference type="STRING" id="1160509.A0A3N4IHL8"/>
<dbReference type="SUPFAM" id="SSF53335">
    <property type="entry name" value="S-adenosyl-L-methionine-dependent methyltransferases"/>
    <property type="match status" value="1"/>
</dbReference>
<keyword evidence="2" id="KW-0808">Transferase</keyword>
<dbReference type="Gene3D" id="3.40.50.150">
    <property type="entry name" value="Vaccinia Virus protein VP39"/>
    <property type="match status" value="1"/>
</dbReference>
<reference evidence="2 3" key="1">
    <citation type="journal article" date="2018" name="Nat. Ecol. Evol.">
        <title>Pezizomycetes genomes reveal the molecular basis of ectomycorrhizal truffle lifestyle.</title>
        <authorList>
            <person name="Murat C."/>
            <person name="Payen T."/>
            <person name="Noel B."/>
            <person name="Kuo A."/>
            <person name="Morin E."/>
            <person name="Chen J."/>
            <person name="Kohler A."/>
            <person name="Krizsan K."/>
            <person name="Balestrini R."/>
            <person name="Da Silva C."/>
            <person name="Montanini B."/>
            <person name="Hainaut M."/>
            <person name="Levati E."/>
            <person name="Barry K.W."/>
            <person name="Belfiori B."/>
            <person name="Cichocki N."/>
            <person name="Clum A."/>
            <person name="Dockter R.B."/>
            <person name="Fauchery L."/>
            <person name="Guy J."/>
            <person name="Iotti M."/>
            <person name="Le Tacon F."/>
            <person name="Lindquist E.A."/>
            <person name="Lipzen A."/>
            <person name="Malagnac F."/>
            <person name="Mello A."/>
            <person name="Molinier V."/>
            <person name="Miyauchi S."/>
            <person name="Poulain J."/>
            <person name="Riccioni C."/>
            <person name="Rubini A."/>
            <person name="Sitrit Y."/>
            <person name="Splivallo R."/>
            <person name="Traeger S."/>
            <person name="Wang M."/>
            <person name="Zifcakova L."/>
            <person name="Wipf D."/>
            <person name="Zambonelli A."/>
            <person name="Paolocci F."/>
            <person name="Nowrousian M."/>
            <person name="Ottonello S."/>
            <person name="Baldrian P."/>
            <person name="Spatafora J.W."/>
            <person name="Henrissat B."/>
            <person name="Nagy L.G."/>
            <person name="Aury J.M."/>
            <person name="Wincker P."/>
            <person name="Grigoriev I.V."/>
            <person name="Bonfante P."/>
            <person name="Martin F.M."/>
        </authorList>
    </citation>
    <scope>NUCLEOTIDE SEQUENCE [LARGE SCALE GENOMIC DNA]</scope>
    <source>
        <strain evidence="2 3">RN42</strain>
    </source>
</reference>
<dbReference type="PANTHER" id="PTHR43591:SF24">
    <property type="entry name" value="2-METHOXY-6-POLYPRENYL-1,4-BENZOQUINOL METHYLASE, MITOCHONDRIAL"/>
    <property type="match status" value="1"/>
</dbReference>
<proteinExistence type="predicted"/>
<feature type="domain" description="Methyltransferase" evidence="1">
    <location>
        <begin position="24"/>
        <end position="116"/>
    </location>
</feature>
<dbReference type="InterPro" id="IPR029063">
    <property type="entry name" value="SAM-dependent_MTases_sf"/>
</dbReference>
<accession>A0A3N4IHL8</accession>